<reference evidence="2" key="1">
    <citation type="submission" date="2017-01" db="EMBL/GenBank/DDBJ databases">
        <authorList>
            <person name="Varghese N."/>
            <person name="Submissions S."/>
        </authorList>
    </citation>
    <scope>NUCLEOTIDE SEQUENCE [LARGE SCALE GENOMIC DNA]</scope>
    <source>
        <strain evidence="2">DSM 21054</strain>
    </source>
</reference>
<dbReference type="AlphaFoldDB" id="A0A1N7MZX7"/>
<name>A0A1N7MZX7_9BACT</name>
<protein>
    <submittedName>
        <fullName evidence="1">Uncharacterized protein</fullName>
    </submittedName>
</protein>
<dbReference type="Proteomes" id="UP000186917">
    <property type="component" value="Unassembled WGS sequence"/>
</dbReference>
<evidence type="ECO:0000313" key="2">
    <source>
        <dbReference type="Proteomes" id="UP000186917"/>
    </source>
</evidence>
<gene>
    <name evidence="1" type="ORF">SAMN05421788_10273</name>
</gene>
<evidence type="ECO:0000313" key="1">
    <source>
        <dbReference type="EMBL" id="SIS91704.1"/>
    </source>
</evidence>
<accession>A0A1N7MZX7</accession>
<organism evidence="1 2">
    <name type="scientific">Filimonas lacunae</name>
    <dbReference type="NCBI Taxonomy" id="477680"/>
    <lineage>
        <taxon>Bacteria</taxon>
        <taxon>Pseudomonadati</taxon>
        <taxon>Bacteroidota</taxon>
        <taxon>Chitinophagia</taxon>
        <taxon>Chitinophagales</taxon>
        <taxon>Chitinophagaceae</taxon>
        <taxon>Filimonas</taxon>
    </lineage>
</organism>
<sequence length="224" mass="25252">MIFNLLKIRLFYECRGIAMVRSVTSNGRKVMWRCLNVVCLSIYINMISAVNILFNELKHHRASILRLAQQATEASVAGSVKVLGNSQMDVYYGLLDVPVLFEEVVAQLPVNSERDYLHWLAEGEGYRKIILSDASQWILLRGIEPGQYVHLHPARYSPHSMRMKATTLKTAIACLVCLPGVAAPSLEQLNAIRNTLLDLSPVKDIAQCHHLWKVIDLLRKEVGC</sequence>
<dbReference type="EMBL" id="FTOR01000002">
    <property type="protein sequence ID" value="SIS91704.1"/>
    <property type="molecule type" value="Genomic_DNA"/>
</dbReference>
<proteinExistence type="predicted"/>
<keyword evidence="2" id="KW-1185">Reference proteome</keyword>